<dbReference type="Proteomes" id="UP001187734">
    <property type="component" value="Unassembled WGS sequence"/>
</dbReference>
<organism evidence="2 3">
    <name type="scientific">Fusarium torulosum</name>
    <dbReference type="NCBI Taxonomy" id="33205"/>
    <lineage>
        <taxon>Eukaryota</taxon>
        <taxon>Fungi</taxon>
        <taxon>Dikarya</taxon>
        <taxon>Ascomycota</taxon>
        <taxon>Pezizomycotina</taxon>
        <taxon>Sordariomycetes</taxon>
        <taxon>Hypocreomycetidae</taxon>
        <taxon>Hypocreales</taxon>
        <taxon>Nectriaceae</taxon>
        <taxon>Fusarium</taxon>
    </lineage>
</organism>
<proteinExistence type="predicted"/>
<dbReference type="PANTHER" id="PTHR24148">
    <property type="entry name" value="ANKYRIN REPEAT DOMAIN-CONTAINING PROTEIN 39 HOMOLOG-RELATED"/>
    <property type="match status" value="1"/>
</dbReference>
<dbReference type="InterPro" id="IPR010730">
    <property type="entry name" value="HET"/>
</dbReference>
<evidence type="ECO:0000313" key="3">
    <source>
        <dbReference type="Proteomes" id="UP001187734"/>
    </source>
</evidence>
<dbReference type="InterPro" id="IPR052895">
    <property type="entry name" value="HetReg/Transcr_Mod"/>
</dbReference>
<dbReference type="AlphaFoldDB" id="A0AAE8MGG6"/>
<feature type="domain" description="Heterokaryon incompatibility" evidence="1">
    <location>
        <begin position="1"/>
        <end position="138"/>
    </location>
</feature>
<evidence type="ECO:0000259" key="1">
    <source>
        <dbReference type="Pfam" id="PF06985"/>
    </source>
</evidence>
<protein>
    <recommendedName>
        <fullName evidence="1">Heterokaryon incompatibility domain-containing protein</fullName>
    </recommendedName>
</protein>
<keyword evidence="3" id="KW-1185">Reference proteome</keyword>
<dbReference type="Pfam" id="PF06985">
    <property type="entry name" value="HET"/>
    <property type="match status" value="1"/>
</dbReference>
<dbReference type="EMBL" id="ONZP01000362">
    <property type="protein sequence ID" value="SPJ82435.1"/>
    <property type="molecule type" value="Genomic_DNA"/>
</dbReference>
<comment type="caution">
    <text evidence="2">The sequence shown here is derived from an EMBL/GenBank/DDBJ whole genome shotgun (WGS) entry which is preliminary data.</text>
</comment>
<sequence>MSYSWGGDDGNSSLCQPIYVGEFWDILLQTQNCFSMLKYLRPQRGYRTVWIDAICINQADTHERNQQVQMMGQIYSQCNQVLLWLGADLVRPTPGTYPSRLPLQNTSLVTEISVFGKPTTLANILNRRYFSRVWVVQELILAPRVIMPVGNTIFFAHSRTERGFPKSNDNGSSRASSQIPWMKHITQGRVEARGLYEVVGLLDKNQASDKSVFTGFVAHSIFVEGNHFLLHQAGGIDGSPDYPSWAPSYHHLETDWNHLSKSHTGHSQHEVDRCLHTTALKMKSKEHRDLTKTHYDAGQRLSFRSVSIGYDDECLRQNQDIPGHGLHARLHSDTGRLSIDLKRVFAIREAPVRVNIKSLQGCAIPLKTKGSLVSPCVYLIGSKALHTTVRVNDEVWILETHGIQKVFLVLRKNGEPQTFSLVATCYYVFCIFYKPVSKRQHFHDQKVTYVTRMDLSILQMQAHMQWDYEHIRKILNMPSQIDRTIFRHFLHFVMRVSEEDGYEVLRLPRKGESLPGRWEDFYISSSQPDVESWIDGDYCYLRMREDSGSFAEVEWTSWQLVTREESTTFRRDKLHVEEEYEMMLSLPSIHEHLEICLSVCRRTYGDYALRDIDMLTSETMYQYGYKHGSKGDNDWDRWLDLPDELSSYNLSTDSYKFVPSNKSGRAGLAPDGLFRDFELDGSQYRVTIV</sequence>
<evidence type="ECO:0000313" key="2">
    <source>
        <dbReference type="EMBL" id="SPJ82435.1"/>
    </source>
</evidence>
<gene>
    <name evidence="2" type="ORF">FTOL_09840</name>
</gene>
<reference evidence="2" key="1">
    <citation type="submission" date="2018-03" db="EMBL/GenBank/DDBJ databases">
        <authorList>
            <person name="Guldener U."/>
        </authorList>
    </citation>
    <scope>NUCLEOTIDE SEQUENCE</scope>
</reference>
<name>A0AAE8MGG6_9HYPO</name>
<dbReference type="PANTHER" id="PTHR24148:SF81">
    <property type="entry name" value="HETEROKARYON INCOMPATIBILITY DOMAIN-CONTAINING PROTEIN"/>
    <property type="match status" value="1"/>
</dbReference>
<accession>A0AAE8MGG6</accession>